<reference evidence="2 3" key="1">
    <citation type="submission" date="2014-03" db="EMBL/GenBank/DDBJ databases">
        <title>Draft genome of the hookworm Oesophagostomum dentatum.</title>
        <authorList>
            <person name="Mitreva M."/>
        </authorList>
    </citation>
    <scope>NUCLEOTIDE SEQUENCE [LARGE SCALE GENOMIC DNA]</scope>
    <source>
        <strain evidence="2 3">OD-Hann</strain>
    </source>
</reference>
<evidence type="ECO:0000256" key="1">
    <source>
        <dbReference type="SAM" id="SignalP"/>
    </source>
</evidence>
<dbReference type="AlphaFoldDB" id="A0A0B1SFM5"/>
<sequence length="155" mass="17582">MKPLLLVISLTGLGFAAEFCQEDQAVVKNVEDVIGQLKDAFKSYADLMASKEKECSKKLGIAAQGPKTIQYLYEPLYAQFNSIYDQYESPLRSNEEICNENESVMEEAKEVIERLPEAFKKHKAIMDSDKSCKEKRDEIFQLSAEDPAVKRKASF</sequence>
<dbReference type="Proteomes" id="UP000053660">
    <property type="component" value="Unassembled WGS sequence"/>
</dbReference>
<evidence type="ECO:0000313" key="3">
    <source>
        <dbReference type="Proteomes" id="UP000053660"/>
    </source>
</evidence>
<keyword evidence="1" id="KW-0732">Signal</keyword>
<evidence type="ECO:0008006" key="4">
    <source>
        <dbReference type="Google" id="ProtNLM"/>
    </source>
</evidence>
<feature type="chain" id="PRO_5002082455" description="Nematode fatty acid retinoid binding protein" evidence="1">
    <location>
        <begin position="17"/>
        <end position="155"/>
    </location>
</feature>
<feature type="signal peptide" evidence="1">
    <location>
        <begin position="1"/>
        <end position="16"/>
    </location>
</feature>
<dbReference type="EMBL" id="KN580184">
    <property type="protein sequence ID" value="KHJ82352.1"/>
    <property type="molecule type" value="Genomic_DNA"/>
</dbReference>
<organism evidence="2 3">
    <name type="scientific">Oesophagostomum dentatum</name>
    <name type="common">Nodular worm</name>
    <dbReference type="NCBI Taxonomy" id="61180"/>
    <lineage>
        <taxon>Eukaryota</taxon>
        <taxon>Metazoa</taxon>
        <taxon>Ecdysozoa</taxon>
        <taxon>Nematoda</taxon>
        <taxon>Chromadorea</taxon>
        <taxon>Rhabditida</taxon>
        <taxon>Rhabditina</taxon>
        <taxon>Rhabditomorpha</taxon>
        <taxon>Strongyloidea</taxon>
        <taxon>Strongylidae</taxon>
        <taxon>Oesophagostomum</taxon>
    </lineage>
</organism>
<accession>A0A0B1SFM5</accession>
<protein>
    <recommendedName>
        <fullName evidence="4">Nematode fatty acid retinoid binding protein</fullName>
    </recommendedName>
</protein>
<name>A0A0B1SFM5_OESDE</name>
<evidence type="ECO:0000313" key="2">
    <source>
        <dbReference type="EMBL" id="KHJ82352.1"/>
    </source>
</evidence>
<proteinExistence type="predicted"/>
<gene>
    <name evidence="2" type="ORF">OESDEN_17954</name>
</gene>
<keyword evidence="3" id="KW-1185">Reference proteome</keyword>